<dbReference type="AlphaFoldDB" id="A0A0D2NG59"/>
<name>A0A0D2NG59_9CHLO</name>
<gene>
    <name evidence="2" type="ORF">MNEG_3917</name>
</gene>
<organism evidence="2 3">
    <name type="scientific">Monoraphidium neglectum</name>
    <dbReference type="NCBI Taxonomy" id="145388"/>
    <lineage>
        <taxon>Eukaryota</taxon>
        <taxon>Viridiplantae</taxon>
        <taxon>Chlorophyta</taxon>
        <taxon>core chlorophytes</taxon>
        <taxon>Chlorophyceae</taxon>
        <taxon>CS clade</taxon>
        <taxon>Sphaeropleales</taxon>
        <taxon>Selenastraceae</taxon>
        <taxon>Monoraphidium</taxon>
    </lineage>
</organism>
<dbReference type="Proteomes" id="UP000054498">
    <property type="component" value="Unassembled WGS sequence"/>
</dbReference>
<dbReference type="KEGG" id="mng:MNEG_3917"/>
<reference evidence="2 3" key="1">
    <citation type="journal article" date="2013" name="BMC Genomics">
        <title>Reconstruction of the lipid metabolism for the microalga Monoraphidium neglectum from its genome sequence reveals characteristics suitable for biofuel production.</title>
        <authorList>
            <person name="Bogen C."/>
            <person name="Al-Dilaimi A."/>
            <person name="Albersmeier A."/>
            <person name="Wichmann J."/>
            <person name="Grundmann M."/>
            <person name="Rupp O."/>
            <person name="Lauersen K.J."/>
            <person name="Blifernez-Klassen O."/>
            <person name="Kalinowski J."/>
            <person name="Goesmann A."/>
            <person name="Mussgnug J.H."/>
            <person name="Kruse O."/>
        </authorList>
    </citation>
    <scope>NUCLEOTIDE SEQUENCE [LARGE SCALE GENOMIC DNA]</scope>
    <source>
        <strain evidence="2 3">SAG 48.87</strain>
    </source>
</reference>
<feature type="signal peptide" evidence="1">
    <location>
        <begin position="1"/>
        <end position="21"/>
    </location>
</feature>
<evidence type="ECO:0000313" key="2">
    <source>
        <dbReference type="EMBL" id="KIZ04046.1"/>
    </source>
</evidence>
<protein>
    <submittedName>
        <fullName evidence="2">Uncharacterized protein</fullName>
    </submittedName>
</protein>
<feature type="chain" id="PRO_5002247719" evidence="1">
    <location>
        <begin position="22"/>
        <end position="235"/>
    </location>
</feature>
<dbReference type="GeneID" id="25736795"/>
<evidence type="ECO:0000256" key="1">
    <source>
        <dbReference type="SAM" id="SignalP"/>
    </source>
</evidence>
<keyword evidence="3" id="KW-1185">Reference proteome</keyword>
<dbReference type="RefSeq" id="XP_013903065.1">
    <property type="nucleotide sequence ID" value="XM_014047611.1"/>
</dbReference>
<keyword evidence="1" id="KW-0732">Signal</keyword>
<dbReference type="EMBL" id="KK100736">
    <property type="protein sequence ID" value="KIZ04046.1"/>
    <property type="molecule type" value="Genomic_DNA"/>
</dbReference>
<evidence type="ECO:0000313" key="3">
    <source>
        <dbReference type="Proteomes" id="UP000054498"/>
    </source>
</evidence>
<sequence>MARGCWAVLAVALLLAPSALGASLRAGGLTQGAEGVIRRELGEKANIFATGGRTSGFAPSDGAPITNFGGSTSFTSAGVGFNGGLTTSFDNFRNPVVNQGGFGRIFRRLGEQGAAAANFGRSTFFNPLCQGGPAGRSAFCNLALLLAPGALGASLKAGGLTQGAEGVIRRELGEKANIMATGGRTDGFAPSDGAAITNFGGTTTFTSAGVGFNGGTTTSFDNFRNPVTCLHMPAG</sequence>
<accession>A0A0D2NG59</accession>
<proteinExistence type="predicted"/>